<evidence type="ECO:0000256" key="2">
    <source>
        <dbReference type="ARBA" id="ARBA00022704"/>
    </source>
</evidence>
<keyword evidence="2" id="KW-0789">Thiol protease inhibitor</keyword>
<gene>
    <name evidence="4" type="ORF">J1N35_006619</name>
</gene>
<reference evidence="4 5" key="1">
    <citation type="journal article" date="2021" name="Plant Biotechnol. J.">
        <title>Multi-omics assisted identification of the key and species-specific regulatory components of drought-tolerant mechanisms in Gossypium stocksii.</title>
        <authorList>
            <person name="Yu D."/>
            <person name="Ke L."/>
            <person name="Zhang D."/>
            <person name="Wu Y."/>
            <person name="Sun Y."/>
            <person name="Mei J."/>
            <person name="Sun J."/>
            <person name="Sun Y."/>
        </authorList>
    </citation>
    <scope>NUCLEOTIDE SEQUENCE [LARGE SCALE GENOMIC DNA]</scope>
    <source>
        <strain evidence="5">cv. E1</strain>
        <tissue evidence="4">Leaf</tissue>
    </source>
</reference>
<evidence type="ECO:0000256" key="1">
    <source>
        <dbReference type="ARBA" id="ARBA00022690"/>
    </source>
</evidence>
<keyword evidence="1" id="KW-0646">Protease inhibitor</keyword>
<dbReference type="PANTHER" id="PTHR47364">
    <property type="entry name" value="CYSTEINE PROTEINASE INHIBITOR 5"/>
    <property type="match status" value="1"/>
</dbReference>
<dbReference type="Gene3D" id="3.10.450.10">
    <property type="match status" value="1"/>
</dbReference>
<dbReference type="InterPro" id="IPR000010">
    <property type="entry name" value="Cystatin_dom"/>
</dbReference>
<protein>
    <recommendedName>
        <fullName evidence="3">Cystatin domain-containing protein</fullName>
    </recommendedName>
</protein>
<evidence type="ECO:0000313" key="4">
    <source>
        <dbReference type="EMBL" id="KAH1123459.1"/>
    </source>
</evidence>
<organism evidence="4 5">
    <name type="scientific">Gossypium stocksii</name>
    <dbReference type="NCBI Taxonomy" id="47602"/>
    <lineage>
        <taxon>Eukaryota</taxon>
        <taxon>Viridiplantae</taxon>
        <taxon>Streptophyta</taxon>
        <taxon>Embryophyta</taxon>
        <taxon>Tracheophyta</taxon>
        <taxon>Spermatophyta</taxon>
        <taxon>Magnoliopsida</taxon>
        <taxon>eudicotyledons</taxon>
        <taxon>Gunneridae</taxon>
        <taxon>Pentapetalae</taxon>
        <taxon>rosids</taxon>
        <taxon>malvids</taxon>
        <taxon>Malvales</taxon>
        <taxon>Malvaceae</taxon>
        <taxon>Malvoideae</taxon>
        <taxon>Gossypium</taxon>
    </lineage>
</organism>
<dbReference type="GO" id="GO:0004869">
    <property type="term" value="F:cysteine-type endopeptidase inhibitor activity"/>
    <property type="evidence" value="ECO:0007669"/>
    <property type="project" value="UniProtKB-KW"/>
</dbReference>
<dbReference type="Pfam" id="PF16845">
    <property type="entry name" value="SQAPI"/>
    <property type="match status" value="1"/>
</dbReference>
<dbReference type="PANTHER" id="PTHR47364:SF2">
    <property type="entry name" value="CYSTEINE PROTEINASE INHIBITOR 5"/>
    <property type="match status" value="1"/>
</dbReference>
<accession>A0A9D3WG98</accession>
<proteinExistence type="predicted"/>
<dbReference type="OrthoDB" id="2016588at2759"/>
<dbReference type="AlphaFoldDB" id="A0A9D3WG98"/>
<dbReference type="SUPFAM" id="SSF54403">
    <property type="entry name" value="Cystatin/monellin"/>
    <property type="match status" value="1"/>
</dbReference>
<name>A0A9D3WG98_9ROSI</name>
<dbReference type="Proteomes" id="UP000828251">
    <property type="component" value="Unassembled WGS sequence"/>
</dbReference>
<feature type="domain" description="Cystatin" evidence="3">
    <location>
        <begin position="25"/>
        <end position="58"/>
    </location>
</feature>
<sequence length="61" mass="7001">MPIKNIKDPHVTKITEFAVDEHNTLVLLAKDGITDNSYEAVVWEKAWLKFRKLTSFTLVKG</sequence>
<dbReference type="InterPro" id="IPR046350">
    <property type="entry name" value="Cystatin_sf"/>
</dbReference>
<dbReference type="EMBL" id="JAIQCV010000002">
    <property type="protein sequence ID" value="KAH1123459.1"/>
    <property type="molecule type" value="Genomic_DNA"/>
</dbReference>
<evidence type="ECO:0000259" key="3">
    <source>
        <dbReference type="Pfam" id="PF16845"/>
    </source>
</evidence>
<keyword evidence="5" id="KW-1185">Reference proteome</keyword>
<comment type="caution">
    <text evidence="4">The sequence shown here is derived from an EMBL/GenBank/DDBJ whole genome shotgun (WGS) entry which is preliminary data.</text>
</comment>
<evidence type="ECO:0000313" key="5">
    <source>
        <dbReference type="Proteomes" id="UP000828251"/>
    </source>
</evidence>